<comment type="caution">
    <text evidence="9">The sequence shown here is derived from an EMBL/GenBank/DDBJ whole genome shotgun (WGS) entry which is preliminary data.</text>
</comment>
<keyword evidence="3 7" id="KW-0479">Metal-binding</keyword>
<organism evidence="9 10">
    <name type="scientific">Sphingomonas citri</name>
    <dbReference type="NCBI Taxonomy" id="2862499"/>
    <lineage>
        <taxon>Bacteria</taxon>
        <taxon>Pseudomonadati</taxon>
        <taxon>Pseudomonadota</taxon>
        <taxon>Alphaproteobacteria</taxon>
        <taxon>Sphingomonadales</taxon>
        <taxon>Sphingomonadaceae</taxon>
        <taxon>Sphingomonas</taxon>
    </lineage>
</organism>
<keyword evidence="5" id="KW-0201">Cytochrome c-type biogenesis</keyword>
<dbReference type="Proteomes" id="UP000759103">
    <property type="component" value="Unassembled WGS sequence"/>
</dbReference>
<keyword evidence="4 7" id="KW-0732">Signal</keyword>
<keyword evidence="7" id="KW-1133">Transmembrane helix</keyword>
<proteinExistence type="inferred from homology"/>
<keyword evidence="7" id="KW-0812">Transmembrane</keyword>
<evidence type="ECO:0000256" key="3">
    <source>
        <dbReference type="ARBA" id="ARBA00022723"/>
    </source>
</evidence>
<sequence length="117" mass="13009">MAQTALPPLAYTQLRDPEQERQARALMETLRCLVCQGQSIADSDADMAGEMRALVRQRVAAGESPRAVRDWLIARYGDYVSYDPPVSRATLPLWLAPLLLLAIGVVVARGSFRRRGR</sequence>
<keyword evidence="6 7" id="KW-0408">Iron</keyword>
<keyword evidence="10" id="KW-1185">Reference proteome</keyword>
<dbReference type="InterPro" id="IPR051263">
    <property type="entry name" value="C-type_cytochrome_biogenesis"/>
</dbReference>
<dbReference type="EMBL" id="JAHXZN010000001">
    <property type="protein sequence ID" value="MBW6530705.1"/>
    <property type="molecule type" value="Genomic_DNA"/>
</dbReference>
<evidence type="ECO:0000313" key="10">
    <source>
        <dbReference type="Proteomes" id="UP000759103"/>
    </source>
</evidence>
<dbReference type="Gene3D" id="1.10.8.640">
    <property type="entry name" value="Cytochrome C biogenesis protein"/>
    <property type="match status" value="1"/>
</dbReference>
<feature type="transmembrane region" description="Helical" evidence="7">
    <location>
        <begin position="91"/>
        <end position="112"/>
    </location>
</feature>
<dbReference type="InterPro" id="IPR038297">
    <property type="entry name" value="CcmH/CycL/NrfF/Ccl2_sf"/>
</dbReference>
<keyword evidence="2 7" id="KW-0349">Heme</keyword>
<dbReference type="PANTHER" id="PTHR47870:SF1">
    <property type="entry name" value="CYTOCHROME C-TYPE BIOGENESIS PROTEIN CCMH"/>
    <property type="match status" value="1"/>
</dbReference>
<reference evidence="9 10" key="1">
    <citation type="submission" date="2021-07" db="EMBL/GenBank/DDBJ databases">
        <title>Sphingomonas sp.</title>
        <authorList>
            <person name="Feng G."/>
            <person name="Li J."/>
            <person name="Pan M."/>
        </authorList>
    </citation>
    <scope>NUCLEOTIDE SEQUENCE [LARGE SCALE GENOMIC DNA]</scope>
    <source>
        <strain evidence="9 10">RRHST34</strain>
    </source>
</reference>
<dbReference type="Pfam" id="PF03918">
    <property type="entry name" value="CcmH"/>
    <property type="match status" value="1"/>
</dbReference>
<protein>
    <recommendedName>
        <fullName evidence="7">Cytochrome c-type biogenesis protein</fullName>
    </recommendedName>
</protein>
<evidence type="ECO:0000256" key="6">
    <source>
        <dbReference type="ARBA" id="ARBA00023004"/>
    </source>
</evidence>
<evidence type="ECO:0000256" key="5">
    <source>
        <dbReference type="ARBA" id="ARBA00022748"/>
    </source>
</evidence>
<evidence type="ECO:0000256" key="4">
    <source>
        <dbReference type="ARBA" id="ARBA00022729"/>
    </source>
</evidence>
<gene>
    <name evidence="9" type="ORF">KZ820_08145</name>
</gene>
<accession>A0ABS7BMH4</accession>
<evidence type="ECO:0000256" key="7">
    <source>
        <dbReference type="RuleBase" id="RU364112"/>
    </source>
</evidence>
<comment type="similarity">
    <text evidence="1 7">Belongs to the CcmH/CycL/Ccl2/NrfF family.</text>
</comment>
<feature type="domain" description="CcmH/CycL/Ccl2/NrfF N-terminal" evidence="8">
    <location>
        <begin position="6"/>
        <end position="116"/>
    </location>
</feature>
<evidence type="ECO:0000256" key="2">
    <source>
        <dbReference type="ARBA" id="ARBA00022617"/>
    </source>
</evidence>
<dbReference type="InterPro" id="IPR005616">
    <property type="entry name" value="CcmH/CycL/Ccl2/NrfF_N"/>
</dbReference>
<dbReference type="PANTHER" id="PTHR47870">
    <property type="entry name" value="CYTOCHROME C-TYPE BIOGENESIS PROTEIN CCMH"/>
    <property type="match status" value="1"/>
</dbReference>
<name>A0ABS7BMH4_9SPHN</name>
<comment type="function">
    <text evidence="7">Possible subunit of a heme lyase.</text>
</comment>
<dbReference type="CDD" id="cd16378">
    <property type="entry name" value="CcmH_N"/>
    <property type="match status" value="1"/>
</dbReference>
<evidence type="ECO:0000313" key="9">
    <source>
        <dbReference type="EMBL" id="MBW6530705.1"/>
    </source>
</evidence>
<evidence type="ECO:0000259" key="8">
    <source>
        <dbReference type="Pfam" id="PF03918"/>
    </source>
</evidence>
<evidence type="ECO:0000256" key="1">
    <source>
        <dbReference type="ARBA" id="ARBA00010342"/>
    </source>
</evidence>
<keyword evidence="7" id="KW-0472">Membrane</keyword>